<protein>
    <recommendedName>
        <fullName evidence="1">F-box domain-containing protein</fullName>
    </recommendedName>
</protein>
<reference evidence="2" key="1">
    <citation type="submission" date="2023-03" db="EMBL/GenBank/DDBJ databases">
        <title>Massive genome expansion in bonnet fungi (Mycena s.s.) driven by repeated elements and novel gene families across ecological guilds.</title>
        <authorList>
            <consortium name="Lawrence Berkeley National Laboratory"/>
            <person name="Harder C.B."/>
            <person name="Miyauchi S."/>
            <person name="Viragh M."/>
            <person name="Kuo A."/>
            <person name="Thoen E."/>
            <person name="Andreopoulos B."/>
            <person name="Lu D."/>
            <person name="Skrede I."/>
            <person name="Drula E."/>
            <person name="Henrissat B."/>
            <person name="Morin E."/>
            <person name="Kohler A."/>
            <person name="Barry K."/>
            <person name="LaButti K."/>
            <person name="Morin E."/>
            <person name="Salamov A."/>
            <person name="Lipzen A."/>
            <person name="Mereny Z."/>
            <person name="Hegedus B."/>
            <person name="Baldrian P."/>
            <person name="Stursova M."/>
            <person name="Weitz H."/>
            <person name="Taylor A."/>
            <person name="Grigoriev I.V."/>
            <person name="Nagy L.G."/>
            <person name="Martin F."/>
            <person name="Kauserud H."/>
        </authorList>
    </citation>
    <scope>NUCLEOTIDE SEQUENCE</scope>
    <source>
        <strain evidence="2">9144</strain>
    </source>
</reference>
<gene>
    <name evidence="2" type="ORF">GGX14DRAFT_699745</name>
</gene>
<feature type="domain" description="F-box" evidence="1">
    <location>
        <begin position="31"/>
        <end position="64"/>
    </location>
</feature>
<organism evidence="2 3">
    <name type="scientific">Mycena pura</name>
    <dbReference type="NCBI Taxonomy" id="153505"/>
    <lineage>
        <taxon>Eukaryota</taxon>
        <taxon>Fungi</taxon>
        <taxon>Dikarya</taxon>
        <taxon>Basidiomycota</taxon>
        <taxon>Agaricomycotina</taxon>
        <taxon>Agaricomycetes</taxon>
        <taxon>Agaricomycetidae</taxon>
        <taxon>Agaricales</taxon>
        <taxon>Marasmiineae</taxon>
        <taxon>Mycenaceae</taxon>
        <taxon>Mycena</taxon>
    </lineage>
</organism>
<dbReference type="CDD" id="cd09917">
    <property type="entry name" value="F-box_SF"/>
    <property type="match status" value="1"/>
</dbReference>
<comment type="caution">
    <text evidence="2">The sequence shown here is derived from an EMBL/GenBank/DDBJ whole genome shotgun (WGS) entry which is preliminary data.</text>
</comment>
<dbReference type="EMBL" id="JARJCW010000066">
    <property type="protein sequence ID" value="KAJ7199786.1"/>
    <property type="molecule type" value="Genomic_DNA"/>
</dbReference>
<feature type="non-terminal residue" evidence="2">
    <location>
        <position position="546"/>
    </location>
</feature>
<evidence type="ECO:0000313" key="2">
    <source>
        <dbReference type="EMBL" id="KAJ7199786.1"/>
    </source>
</evidence>
<dbReference type="Proteomes" id="UP001219525">
    <property type="component" value="Unassembled WGS sequence"/>
</dbReference>
<name>A0AAD6V3J0_9AGAR</name>
<evidence type="ECO:0000313" key="3">
    <source>
        <dbReference type="Proteomes" id="UP001219525"/>
    </source>
</evidence>
<proteinExistence type="predicted"/>
<keyword evidence="3" id="KW-1185">Reference proteome</keyword>
<dbReference type="Pfam" id="PF12937">
    <property type="entry name" value="F-box-like"/>
    <property type="match status" value="1"/>
</dbReference>
<sequence>MSPQRLTALCLLGSLSLRLPSRWQKPIRRVDLPVEIWLIIFYLLDARTLAILSHVNRHFNALAVPIYLAQKGASAADLATGILCITPPDVLPVLHTAFFLPPVKRIEGMVFEHVSASGHRRRHTVSYLRPLLNRQKLLEEIHLWFRPGFYDFCHYQYGTGSPWIGQEVSRAITQENICGLLNGIVSVRPALVIVGGRMLLVSGSGNTTPWSLVPGLETVVRGAGVRGNIWSAIALLKKPKPTNFDVVLDSTFKMNGTLFRDSFILKSLEKLDVVYASSPGAWTVTILNQFQFDRLVLHSALTAADWAYVLPLLYLPHLRELNMGVAPAHTTPTTPPSELLDVAIADLHDFIARHTSINRLHYAPRLPSAPLGVPSFSLTALRNLTHLVTTPAHLIILCHEPGIFRTLRMLSLFSPTSMLVDRVKQDFMTVLGLLTVEANVPGLSLQFPAAWLAPPPHDLAIHCIDRLIILGCDHELDVRTLVEFTELFADGFVRVELYDTQGQRFENSLRGVLPRSMYTALPELGWNYSARFGGTQSASVSENLAC</sequence>
<evidence type="ECO:0000259" key="1">
    <source>
        <dbReference type="Pfam" id="PF12937"/>
    </source>
</evidence>
<dbReference type="InterPro" id="IPR036047">
    <property type="entry name" value="F-box-like_dom_sf"/>
</dbReference>
<dbReference type="InterPro" id="IPR001810">
    <property type="entry name" value="F-box_dom"/>
</dbReference>
<accession>A0AAD6V3J0</accession>
<dbReference type="AlphaFoldDB" id="A0AAD6V3J0"/>
<dbReference type="SUPFAM" id="SSF81383">
    <property type="entry name" value="F-box domain"/>
    <property type="match status" value="1"/>
</dbReference>